<evidence type="ECO:0000256" key="3">
    <source>
        <dbReference type="ARBA" id="ARBA00004752"/>
    </source>
</evidence>
<evidence type="ECO:0000256" key="5">
    <source>
        <dbReference type="ARBA" id="ARBA00022475"/>
    </source>
</evidence>
<dbReference type="Proteomes" id="UP001228376">
    <property type="component" value="Unassembled WGS sequence"/>
</dbReference>
<reference evidence="14 15" key="1">
    <citation type="submission" date="2023-10" db="EMBL/GenBank/DDBJ databases">
        <title>179-bfca-hs.</title>
        <authorList>
            <person name="Miliotis G."/>
            <person name="Sengupta P."/>
            <person name="Hameed A."/>
            <person name="Chuvochina M."/>
            <person name="Mcdonagh F."/>
            <person name="Simpson A.C."/>
            <person name="Singh N.K."/>
            <person name="Rekha P.D."/>
            <person name="Raman K."/>
            <person name="Hugenholtz P."/>
            <person name="Venkateswaran K."/>
        </authorList>
    </citation>
    <scope>NUCLEOTIDE SEQUENCE [LARGE SCALE GENOMIC DNA]</scope>
    <source>
        <strain evidence="14 15">179-BFC-A-HS</strain>
    </source>
</reference>
<keyword evidence="7" id="KW-0133">Cell shape</keyword>
<keyword evidence="12" id="KW-0472">Membrane</keyword>
<dbReference type="PANTHER" id="PTHR30627">
    <property type="entry name" value="PEPTIDOGLYCAN D,D-TRANSPEPTIDASE"/>
    <property type="match status" value="1"/>
</dbReference>
<comment type="caution">
    <text evidence="14">The sequence shown here is derived from an EMBL/GenBank/DDBJ whole genome shotgun (WGS) entry which is preliminary data.</text>
</comment>
<dbReference type="EC" id="3.4.16.4" evidence="4"/>
<evidence type="ECO:0000256" key="7">
    <source>
        <dbReference type="ARBA" id="ARBA00022960"/>
    </source>
</evidence>
<feature type="transmembrane region" description="Helical" evidence="12">
    <location>
        <begin position="12"/>
        <end position="36"/>
    </location>
</feature>
<dbReference type="InterPro" id="IPR005311">
    <property type="entry name" value="PBP_dimer"/>
</dbReference>
<evidence type="ECO:0000313" key="15">
    <source>
        <dbReference type="Proteomes" id="UP001228376"/>
    </source>
</evidence>
<evidence type="ECO:0000256" key="12">
    <source>
        <dbReference type="SAM" id="Phobius"/>
    </source>
</evidence>
<organism evidence="14 15">
    <name type="scientific">Tigheibacillus jepli</name>
    <dbReference type="NCBI Taxonomy" id="3035914"/>
    <lineage>
        <taxon>Bacteria</taxon>
        <taxon>Bacillati</taxon>
        <taxon>Bacillota</taxon>
        <taxon>Bacilli</taxon>
        <taxon>Bacillales</taxon>
        <taxon>Bacillaceae</taxon>
        <taxon>Tigheibacillus</taxon>
    </lineage>
</organism>
<evidence type="ECO:0000256" key="1">
    <source>
        <dbReference type="ARBA" id="ARBA00004167"/>
    </source>
</evidence>
<keyword evidence="8" id="KW-0573">Peptidoglycan synthesis</keyword>
<evidence type="ECO:0000256" key="4">
    <source>
        <dbReference type="ARBA" id="ARBA00012448"/>
    </source>
</evidence>
<keyword evidence="15" id="KW-1185">Reference proteome</keyword>
<evidence type="ECO:0000256" key="6">
    <source>
        <dbReference type="ARBA" id="ARBA00022692"/>
    </source>
</evidence>
<evidence type="ECO:0000256" key="8">
    <source>
        <dbReference type="ARBA" id="ARBA00022984"/>
    </source>
</evidence>
<dbReference type="InterPro" id="IPR050515">
    <property type="entry name" value="Beta-lactam/transpept"/>
</dbReference>
<keyword evidence="9 12" id="KW-1133">Transmembrane helix</keyword>
<keyword evidence="5" id="KW-1003">Cell membrane</keyword>
<sequence length="158" mass="18264">MRKNNKKKMAQLPFRLNILFVIVFLLFSVLIVQLGVVQILHGDSFQEKIDHTVKDTASIPVPRGKIYDRNDQLVVDNKPLYAITYTPPKGVSAKEKLDVAKKLSAFMTMDADKSEKEKMITTRDKKNIGICYMKKRPISGYRTKRQPKWTMPHNIKRS</sequence>
<dbReference type="EMBL" id="JAROCA020000001">
    <property type="protein sequence ID" value="MDY0404770.1"/>
    <property type="molecule type" value="Genomic_DNA"/>
</dbReference>
<proteinExistence type="predicted"/>
<comment type="subcellular location">
    <subcellularLocation>
        <location evidence="2">Cell membrane</location>
    </subcellularLocation>
    <subcellularLocation>
        <location evidence="1">Membrane</location>
        <topology evidence="1">Single-pass membrane protein</topology>
    </subcellularLocation>
</comment>
<dbReference type="PANTHER" id="PTHR30627:SF2">
    <property type="entry name" value="PEPTIDOGLYCAN D,D-TRANSPEPTIDASE MRDA"/>
    <property type="match status" value="1"/>
</dbReference>
<keyword evidence="10" id="KW-0961">Cell wall biogenesis/degradation</keyword>
<name>A0ABU5CGV2_9BACI</name>
<evidence type="ECO:0000256" key="2">
    <source>
        <dbReference type="ARBA" id="ARBA00004236"/>
    </source>
</evidence>
<evidence type="ECO:0000256" key="10">
    <source>
        <dbReference type="ARBA" id="ARBA00023316"/>
    </source>
</evidence>
<comment type="pathway">
    <text evidence="3">Cell wall biogenesis; peptidoglycan biosynthesis.</text>
</comment>
<evidence type="ECO:0000256" key="11">
    <source>
        <dbReference type="ARBA" id="ARBA00034000"/>
    </source>
</evidence>
<dbReference type="Gene3D" id="3.90.1310.10">
    <property type="entry name" value="Penicillin-binding protein 2a (Domain 2)"/>
    <property type="match status" value="1"/>
</dbReference>
<feature type="domain" description="Penicillin-binding protein dimerisation" evidence="13">
    <location>
        <begin position="59"/>
        <end position="120"/>
    </location>
</feature>
<dbReference type="SUPFAM" id="SSF56519">
    <property type="entry name" value="Penicillin binding protein dimerisation domain"/>
    <property type="match status" value="1"/>
</dbReference>
<comment type="catalytic activity">
    <reaction evidence="11">
        <text>Preferential cleavage: (Ac)2-L-Lys-D-Ala-|-D-Ala. Also transpeptidation of peptidyl-alanyl moieties that are N-acyl substituents of D-alanine.</text>
        <dbReference type="EC" id="3.4.16.4"/>
    </reaction>
</comment>
<keyword evidence="6 12" id="KW-0812">Transmembrane</keyword>
<evidence type="ECO:0000259" key="13">
    <source>
        <dbReference type="Pfam" id="PF03717"/>
    </source>
</evidence>
<protein>
    <recommendedName>
        <fullName evidence="4">serine-type D-Ala-D-Ala carboxypeptidase</fullName>
        <ecNumber evidence="4">3.4.16.4</ecNumber>
    </recommendedName>
</protein>
<evidence type="ECO:0000313" key="14">
    <source>
        <dbReference type="EMBL" id="MDY0404770.1"/>
    </source>
</evidence>
<evidence type="ECO:0000256" key="9">
    <source>
        <dbReference type="ARBA" id="ARBA00022989"/>
    </source>
</evidence>
<accession>A0ABU5CGV2</accession>
<gene>
    <name evidence="14" type="ORF">P5G51_004570</name>
</gene>
<dbReference type="RefSeq" id="WP_320384313.1">
    <property type="nucleotide sequence ID" value="NZ_JAROCA020000001.1"/>
</dbReference>
<dbReference type="InterPro" id="IPR036138">
    <property type="entry name" value="PBP_dimer_sf"/>
</dbReference>
<dbReference type="Pfam" id="PF03717">
    <property type="entry name" value="PBP_dimer"/>
    <property type="match status" value="1"/>
</dbReference>